<protein>
    <submittedName>
        <fullName evidence="8">RsmB/NOP family class I SAM-dependent RNA methyltransferase</fullName>
    </submittedName>
    <submittedName>
        <fullName evidence="9">tRNA (Cytosine-48,49-C(5)-) methyltransferase</fullName>
    </submittedName>
</protein>
<keyword evidence="5" id="KW-0949">S-adenosyl-L-methionine</keyword>
<dbReference type="Proteomes" id="UP000245509">
    <property type="component" value="Unassembled WGS sequence"/>
</dbReference>
<dbReference type="InterPro" id="IPR001678">
    <property type="entry name" value="MeTrfase_RsmB-F_NOP2_dom"/>
</dbReference>
<dbReference type="PROSITE" id="PS51686">
    <property type="entry name" value="SAM_MT_RSMB_NOP"/>
    <property type="match status" value="1"/>
</dbReference>
<gene>
    <name evidence="8" type="ORF">DDW03_000675</name>
    <name evidence="9" type="ORF">DDW03_00145</name>
</gene>
<dbReference type="AlphaFoldDB" id="A0A2T9WM76"/>
<dbReference type="EMBL" id="QEFP01000001">
    <property type="protein sequence ID" value="PVU68929.1"/>
    <property type="molecule type" value="Genomic_DNA"/>
</dbReference>
<evidence type="ECO:0000256" key="1">
    <source>
        <dbReference type="ARBA" id="ARBA00007494"/>
    </source>
</evidence>
<dbReference type="GO" id="GO:0001510">
    <property type="term" value="P:RNA methylation"/>
    <property type="evidence" value="ECO:0007669"/>
    <property type="project" value="InterPro"/>
</dbReference>
<dbReference type="GO" id="GO:0006396">
    <property type="term" value="P:RNA processing"/>
    <property type="evidence" value="ECO:0007669"/>
    <property type="project" value="InterPro"/>
</dbReference>
<dbReference type="SUPFAM" id="SSF53335">
    <property type="entry name" value="S-adenosyl-L-methionine-dependent methyltransferases"/>
    <property type="match status" value="1"/>
</dbReference>
<dbReference type="InterPro" id="IPR049560">
    <property type="entry name" value="MeTrfase_RsmB-F_NOP2_cat"/>
</dbReference>
<evidence type="ECO:0000313" key="9">
    <source>
        <dbReference type="EMBL" id="PVU68929.1"/>
    </source>
</evidence>
<dbReference type="PROSITE" id="PS01153">
    <property type="entry name" value="NOL1_NOP2_SUN"/>
    <property type="match status" value="1"/>
</dbReference>
<keyword evidence="4 9" id="KW-0808">Transferase</keyword>
<dbReference type="PANTHER" id="PTHR22807:SF30">
    <property type="entry name" value="28S RRNA (CYTOSINE(4447)-C(5))-METHYLTRANSFERASE-RELATED"/>
    <property type="match status" value="1"/>
</dbReference>
<reference evidence="8" key="2">
    <citation type="submission" date="2017-05" db="EMBL/GenBank/DDBJ databases">
        <authorList>
            <person name="Munson-Mcgee J.H."/>
        </authorList>
    </citation>
    <scope>NUCLEOTIDE SEQUENCE</scope>
    <source>
        <strain evidence="8">SCGC AB-777_F03</strain>
    </source>
</reference>
<dbReference type="Pfam" id="PF17125">
    <property type="entry name" value="Methyltr_RsmF_N"/>
    <property type="match status" value="1"/>
</dbReference>
<evidence type="ECO:0000256" key="4">
    <source>
        <dbReference type="ARBA" id="ARBA00022679"/>
    </source>
</evidence>
<dbReference type="InterPro" id="IPR031341">
    <property type="entry name" value="Methyltr_RsmF_N"/>
</dbReference>
<reference evidence="9" key="3">
    <citation type="submission" date="2017-05" db="EMBL/GenBank/DDBJ databases">
        <authorList>
            <person name="Song R."/>
            <person name="Chenine A.L."/>
            <person name="Ruprecht R.M."/>
        </authorList>
    </citation>
    <scope>NUCLEOTIDE SEQUENCE</scope>
    <source>
        <strain evidence="9">SCGC AB-777_F03</strain>
    </source>
</reference>
<evidence type="ECO:0000313" key="8">
    <source>
        <dbReference type="EMBL" id="MCC5446919.1"/>
    </source>
</evidence>
<evidence type="ECO:0000259" key="7">
    <source>
        <dbReference type="PROSITE" id="PS51686"/>
    </source>
</evidence>
<dbReference type="Gene3D" id="3.30.70.1170">
    <property type="entry name" value="Sun protein, domain 3"/>
    <property type="match status" value="1"/>
</dbReference>
<dbReference type="InterPro" id="IPR023267">
    <property type="entry name" value="RCMT"/>
</dbReference>
<proteinExistence type="inferred from homology"/>
<dbReference type="PANTHER" id="PTHR22807">
    <property type="entry name" value="NOP2 YEAST -RELATED NOL1/NOP2/FMU SUN DOMAIN-CONTAINING"/>
    <property type="match status" value="1"/>
</dbReference>
<reference evidence="8" key="4">
    <citation type="submission" date="2021-11" db="EMBL/GenBank/DDBJ databases">
        <authorList>
            <person name="Munson-Mcgee J."/>
            <person name="Field E."/>
            <person name="Bateson M."/>
            <person name="Rooney C."/>
            <person name="Stepanauskas R."/>
            <person name="Young M."/>
        </authorList>
    </citation>
    <scope>NUCLEOTIDE SEQUENCE</scope>
    <source>
        <strain evidence="8">SCGC AB-777_F03</strain>
    </source>
</reference>
<dbReference type="Gene3D" id="3.40.50.150">
    <property type="entry name" value="Vaccinia Virus protein VP39"/>
    <property type="match status" value="1"/>
</dbReference>
<evidence type="ECO:0000256" key="6">
    <source>
        <dbReference type="ARBA" id="ARBA00022884"/>
    </source>
</evidence>
<dbReference type="InterPro" id="IPR018314">
    <property type="entry name" value="RsmB/NOL1/NOP2-like_CS"/>
</dbReference>
<dbReference type="EMBL" id="QEFP02000004">
    <property type="protein sequence ID" value="MCC5446919.1"/>
    <property type="molecule type" value="Genomic_DNA"/>
</dbReference>
<evidence type="ECO:0000256" key="2">
    <source>
        <dbReference type="ARBA" id="ARBA00022490"/>
    </source>
</evidence>
<dbReference type="NCBIfam" id="TIGR00446">
    <property type="entry name" value="nop2p"/>
    <property type="match status" value="1"/>
</dbReference>
<dbReference type="GO" id="GO:0003723">
    <property type="term" value="F:RNA binding"/>
    <property type="evidence" value="ECO:0007669"/>
    <property type="project" value="UniProtKB-KW"/>
</dbReference>
<dbReference type="InterPro" id="IPR011023">
    <property type="entry name" value="Nop2p"/>
</dbReference>
<keyword evidence="6" id="KW-0694">RNA-binding</keyword>
<dbReference type="Pfam" id="PF01189">
    <property type="entry name" value="Methyltr_RsmB-F"/>
    <property type="match status" value="1"/>
</dbReference>
<dbReference type="CDD" id="cd02440">
    <property type="entry name" value="AdoMet_MTases"/>
    <property type="match status" value="1"/>
</dbReference>
<dbReference type="InterPro" id="IPR029063">
    <property type="entry name" value="SAM-dependent_MTases_sf"/>
</dbReference>
<organism evidence="9">
    <name type="scientific">Nanobsidianus stetteri</name>
    <dbReference type="NCBI Taxonomy" id="1294122"/>
    <lineage>
        <taxon>Archaea</taxon>
        <taxon>Nanobdellota</taxon>
        <taxon>Candidatus Nanoarchaeia</taxon>
        <taxon>Nanoarchaeales</taxon>
        <taxon>Nanopusillaceae</taxon>
        <taxon>Candidatus Nanobsidianus</taxon>
    </lineage>
</organism>
<comment type="caution">
    <text evidence="9">The sequence shown here is derived from an EMBL/GenBank/DDBJ whole genome shotgun (WGS) entry which is preliminary data.</text>
</comment>
<accession>A0A2T9WM76</accession>
<dbReference type="PRINTS" id="PR02008">
    <property type="entry name" value="RCMTFAMILY"/>
</dbReference>
<feature type="domain" description="SAM-dependent MTase RsmB/NOP-type" evidence="7">
    <location>
        <begin position="69"/>
        <end position="356"/>
    </location>
</feature>
<dbReference type="GO" id="GO:0008173">
    <property type="term" value="F:RNA methyltransferase activity"/>
    <property type="evidence" value="ECO:0007669"/>
    <property type="project" value="InterPro"/>
</dbReference>
<dbReference type="GO" id="GO:0008757">
    <property type="term" value="F:S-adenosylmethionine-dependent methyltransferase activity"/>
    <property type="evidence" value="ECO:0007669"/>
    <property type="project" value="InterPro"/>
</dbReference>
<dbReference type="RefSeq" id="WP_228615148.1">
    <property type="nucleotide sequence ID" value="NZ_QEFP02000004.1"/>
</dbReference>
<evidence type="ECO:0000256" key="3">
    <source>
        <dbReference type="ARBA" id="ARBA00022603"/>
    </source>
</evidence>
<reference evidence="9" key="1">
    <citation type="journal article" date="2015" name="Appl. Environ. Microbiol.">
        <title>Nanoarchaeota, Their Sulfolobales Host, and Nanoarchaeota Virus Distribution across Yellowstone National Park Hot Springs.</title>
        <authorList>
            <person name="Munson-McGee J.H."/>
            <person name="Field E.K."/>
            <person name="Bateson M."/>
            <person name="Rooney C."/>
            <person name="Stepanauskas R."/>
            <person name="Young M.J."/>
        </authorList>
    </citation>
    <scope>NUCLEOTIDE SEQUENCE [LARGE SCALE GENOMIC DNA]</scope>
    <source>
        <strain evidence="9">SCGC AB-777_F03</strain>
    </source>
</reference>
<name>A0A2T9WM76_NANST</name>
<comment type="similarity">
    <text evidence="1">Belongs to the class I-like SAM-binding methyltransferase superfamily. RsmB/NOP family.</text>
</comment>
<keyword evidence="3 9" id="KW-0489">Methyltransferase</keyword>
<keyword evidence="2" id="KW-0963">Cytoplasm</keyword>
<sequence length="356" mass="41616">MIIKKSFEEHFKELLGDKYELFLEWSFKLLKKSIRINTIKVKDNINFENLKEILLSKQDHLKEKELEEISEKIDNLYNLKQNPFNLNINAKEILSRLKEYGWEIERIPFYKYGFWIKGERRDIGNTIEFQLGYYYPQEAASMIPPLALDLKKDDLVLDVAAAPGSKTTQIAMHMENEGLIIANDVSIDRIKALSENLQKMGVINTIVTMMDGRKLYKLNLKFDKILLDAPCSGTGAIRKSYKTLKIWNEDTINRLANLQKKLLLTAFDLLKDNGILVYSTCSVEPLENEFVIDYLLSKRENAKIEKIEISNLKKSEIISEYNGYKLEHEEEIKNTIRLWPWDNDTEGFYIAKIRKT</sequence>
<evidence type="ECO:0000256" key="5">
    <source>
        <dbReference type="ARBA" id="ARBA00022691"/>
    </source>
</evidence>